<reference evidence="1" key="1">
    <citation type="journal article" date="2021" name="New Phytol.">
        <title>Evolutionary innovations through gain and loss of genes in the ectomycorrhizal Boletales.</title>
        <authorList>
            <person name="Wu G."/>
            <person name="Miyauchi S."/>
            <person name="Morin E."/>
            <person name="Kuo A."/>
            <person name="Drula E."/>
            <person name="Varga T."/>
            <person name="Kohler A."/>
            <person name="Feng B."/>
            <person name="Cao Y."/>
            <person name="Lipzen A."/>
            <person name="Daum C."/>
            <person name="Hundley H."/>
            <person name="Pangilinan J."/>
            <person name="Johnson J."/>
            <person name="Barry K."/>
            <person name="LaButti K."/>
            <person name="Ng V."/>
            <person name="Ahrendt S."/>
            <person name="Min B."/>
            <person name="Choi I.G."/>
            <person name="Park H."/>
            <person name="Plett J.M."/>
            <person name="Magnuson J."/>
            <person name="Spatafora J.W."/>
            <person name="Nagy L.G."/>
            <person name="Henrissat B."/>
            <person name="Grigoriev I.V."/>
            <person name="Yang Z.L."/>
            <person name="Xu J."/>
            <person name="Martin F.M."/>
        </authorList>
    </citation>
    <scope>NUCLEOTIDE SEQUENCE</scope>
    <source>
        <strain evidence="1">ATCC 28755</strain>
    </source>
</reference>
<comment type="caution">
    <text evidence="1">The sequence shown here is derived from an EMBL/GenBank/DDBJ whole genome shotgun (WGS) entry which is preliminary data.</text>
</comment>
<dbReference type="EMBL" id="MU269110">
    <property type="protein sequence ID" value="KAH7903225.1"/>
    <property type="molecule type" value="Genomic_DNA"/>
</dbReference>
<organism evidence="1 2">
    <name type="scientific">Hygrophoropsis aurantiaca</name>
    <dbReference type="NCBI Taxonomy" id="72124"/>
    <lineage>
        <taxon>Eukaryota</taxon>
        <taxon>Fungi</taxon>
        <taxon>Dikarya</taxon>
        <taxon>Basidiomycota</taxon>
        <taxon>Agaricomycotina</taxon>
        <taxon>Agaricomycetes</taxon>
        <taxon>Agaricomycetidae</taxon>
        <taxon>Boletales</taxon>
        <taxon>Coniophorineae</taxon>
        <taxon>Hygrophoropsidaceae</taxon>
        <taxon>Hygrophoropsis</taxon>
    </lineage>
</organism>
<protein>
    <submittedName>
        <fullName evidence="1">Uncharacterized protein</fullName>
    </submittedName>
</protein>
<evidence type="ECO:0000313" key="2">
    <source>
        <dbReference type="Proteomes" id="UP000790377"/>
    </source>
</evidence>
<evidence type="ECO:0000313" key="1">
    <source>
        <dbReference type="EMBL" id="KAH7903225.1"/>
    </source>
</evidence>
<dbReference type="Proteomes" id="UP000790377">
    <property type="component" value="Unassembled WGS sequence"/>
</dbReference>
<gene>
    <name evidence="1" type="ORF">BJ138DRAFT_1131451</name>
</gene>
<accession>A0ACB7ZQ84</accession>
<proteinExistence type="predicted"/>
<sequence length="78" mass="9133">MAPRMIMDYVEVPPMRGVTRKRAESSAECASSSRPSIKRVVLKVSEQKHYRKLREEALRYERRAKRARTGARKLLEMV</sequence>
<name>A0ACB7ZQ84_9AGAM</name>
<keyword evidence="2" id="KW-1185">Reference proteome</keyword>